<sequence>MRLKGKRVGFAVTGSHCTLAAVVPQLARVVAEGAQVVPILSPAVRDSDTRFGTSAFWRAEVERITGQKAIDSIVAAEPIGPQKLFDVVVVAPCTGNTLAKLANGITDTPVLMAVKAHLRNLRPVVIAVSTNDGLGANAVNLGHVMNMKNIYLVPFGQDDPFNKPNSLVASMDLIVDTILAALEGRQLQPLLLGPPPKGRE</sequence>
<reference evidence="2 3" key="1">
    <citation type="submission" date="2018-03" db="EMBL/GenBank/DDBJ databases">
        <title>Genome sequence of Moorella humiferrea DSM 23265.</title>
        <authorList>
            <person name="Poehlein A."/>
            <person name="Daniel R."/>
        </authorList>
    </citation>
    <scope>NUCLEOTIDE SEQUENCE [LARGE SCALE GENOMIC DNA]</scope>
    <source>
        <strain evidence="2 3">DSM 23265</strain>
    </source>
</reference>
<keyword evidence="3" id="KW-1185">Reference proteome</keyword>
<dbReference type="EC" id="1.3.1.-" evidence="2"/>
<dbReference type="InterPro" id="IPR036551">
    <property type="entry name" value="Flavin_trans-like"/>
</dbReference>
<organism evidence="2 3">
    <name type="scientific">Neomoorella humiferrea</name>
    <dbReference type="NCBI Taxonomy" id="676965"/>
    <lineage>
        <taxon>Bacteria</taxon>
        <taxon>Bacillati</taxon>
        <taxon>Bacillota</taxon>
        <taxon>Clostridia</taxon>
        <taxon>Neomoorellales</taxon>
        <taxon>Neomoorellaceae</taxon>
        <taxon>Neomoorella</taxon>
    </lineage>
</organism>
<dbReference type="Proteomes" id="UP000238415">
    <property type="component" value="Unassembled WGS sequence"/>
</dbReference>
<dbReference type="InterPro" id="IPR014214">
    <property type="entry name" value="Dipicolinic_acid_synth_B"/>
</dbReference>
<dbReference type="RefSeq" id="WP_170066334.1">
    <property type="nucleotide sequence ID" value="NZ_CP136418.1"/>
</dbReference>
<proteinExistence type="predicted"/>
<dbReference type="AlphaFoldDB" id="A0A2T0ANQ3"/>
<dbReference type="EMBL" id="PVXM01000048">
    <property type="protein sequence ID" value="PRR70463.1"/>
    <property type="molecule type" value="Genomic_DNA"/>
</dbReference>
<accession>A0A2T0ANQ3</accession>
<dbReference type="PIRSF" id="PIRSF001390">
    <property type="entry name" value="Dipicolinate_synth_subunit_B"/>
    <property type="match status" value="1"/>
</dbReference>
<gene>
    <name evidence="2" type="primary">dpaB</name>
    <name evidence="2" type="ORF">MOHU_18790</name>
</gene>
<evidence type="ECO:0000259" key="1">
    <source>
        <dbReference type="Pfam" id="PF02441"/>
    </source>
</evidence>
<dbReference type="SUPFAM" id="SSF52507">
    <property type="entry name" value="Homo-oligomeric flavin-containing Cys decarboxylases, HFCD"/>
    <property type="match status" value="1"/>
</dbReference>
<keyword evidence="2" id="KW-0560">Oxidoreductase</keyword>
<dbReference type="Gene3D" id="3.40.50.1950">
    <property type="entry name" value="Flavin prenyltransferase-like"/>
    <property type="match status" value="1"/>
</dbReference>
<evidence type="ECO:0000313" key="2">
    <source>
        <dbReference type="EMBL" id="PRR70463.1"/>
    </source>
</evidence>
<evidence type="ECO:0000313" key="3">
    <source>
        <dbReference type="Proteomes" id="UP000238415"/>
    </source>
</evidence>
<comment type="caution">
    <text evidence="2">The sequence shown here is derived from an EMBL/GenBank/DDBJ whole genome shotgun (WGS) entry which is preliminary data.</text>
</comment>
<dbReference type="GO" id="GO:0016491">
    <property type="term" value="F:oxidoreductase activity"/>
    <property type="evidence" value="ECO:0007669"/>
    <property type="project" value="UniProtKB-KW"/>
</dbReference>
<feature type="domain" description="Flavoprotein" evidence="1">
    <location>
        <begin position="6"/>
        <end position="181"/>
    </location>
</feature>
<dbReference type="Pfam" id="PF02441">
    <property type="entry name" value="Flavoprotein"/>
    <property type="match status" value="1"/>
</dbReference>
<dbReference type="NCBIfam" id="NF006161">
    <property type="entry name" value="PRK08305.1"/>
    <property type="match status" value="1"/>
</dbReference>
<protein>
    <submittedName>
        <fullName evidence="2">Dipicolinate synthase subunit B</fullName>
        <ecNumber evidence="2">1.3.1.-</ecNumber>
    </submittedName>
</protein>
<name>A0A2T0ANQ3_9FIRM</name>
<dbReference type="InterPro" id="IPR003382">
    <property type="entry name" value="Flavoprotein"/>
</dbReference>
<dbReference type="NCBIfam" id="TIGR02852">
    <property type="entry name" value="spore_dpaB"/>
    <property type="match status" value="1"/>
</dbReference>